<feature type="transmembrane region" description="Helical" evidence="6">
    <location>
        <begin position="234"/>
        <end position="261"/>
    </location>
</feature>
<keyword evidence="5 6" id="KW-0472">Membrane</keyword>
<accession>A0ABZ2N5I0</accession>
<evidence type="ECO:0000256" key="5">
    <source>
        <dbReference type="ARBA" id="ARBA00023136"/>
    </source>
</evidence>
<reference evidence="7 8" key="1">
    <citation type="submission" date="2024-02" db="EMBL/GenBank/DDBJ databases">
        <title>Seven novel Bacillus-like species.</title>
        <authorList>
            <person name="Liu G."/>
        </authorList>
    </citation>
    <scope>NUCLEOTIDE SEQUENCE [LARGE SCALE GENOMIC DNA]</scope>
    <source>
        <strain evidence="7 8">FJAT-52991</strain>
    </source>
</reference>
<keyword evidence="4 6" id="KW-1133">Transmembrane helix</keyword>
<dbReference type="PANTHER" id="PTHR30213:SF0">
    <property type="entry name" value="UPF0761 MEMBRANE PROTEIN YIHY"/>
    <property type="match status" value="1"/>
</dbReference>
<dbReference type="Proteomes" id="UP001387364">
    <property type="component" value="Chromosome"/>
</dbReference>
<evidence type="ECO:0000256" key="1">
    <source>
        <dbReference type="ARBA" id="ARBA00004651"/>
    </source>
</evidence>
<keyword evidence="8" id="KW-1185">Reference proteome</keyword>
<comment type="subcellular location">
    <subcellularLocation>
        <location evidence="1">Cell membrane</location>
        <topology evidence="1">Multi-pass membrane protein</topology>
    </subcellularLocation>
</comment>
<dbReference type="RefSeq" id="WP_338751787.1">
    <property type="nucleotide sequence ID" value="NZ_CP147404.1"/>
</dbReference>
<evidence type="ECO:0000256" key="4">
    <source>
        <dbReference type="ARBA" id="ARBA00022989"/>
    </source>
</evidence>
<evidence type="ECO:0000256" key="3">
    <source>
        <dbReference type="ARBA" id="ARBA00022692"/>
    </source>
</evidence>
<evidence type="ECO:0000313" key="7">
    <source>
        <dbReference type="EMBL" id="WXB92853.1"/>
    </source>
</evidence>
<proteinExistence type="predicted"/>
<name>A0ABZ2N5I0_9BACI</name>
<evidence type="ECO:0000313" key="8">
    <source>
        <dbReference type="Proteomes" id="UP001387364"/>
    </source>
</evidence>
<dbReference type="EMBL" id="CP147404">
    <property type="protein sequence ID" value="WXB92853.1"/>
    <property type="molecule type" value="Genomic_DNA"/>
</dbReference>
<dbReference type="PIRSF" id="PIRSF035875">
    <property type="entry name" value="RNase_BN"/>
    <property type="match status" value="1"/>
</dbReference>
<organism evidence="7 8">
    <name type="scientific">Bacillus kandeliae</name>
    <dbReference type="NCBI Taxonomy" id="3129297"/>
    <lineage>
        <taxon>Bacteria</taxon>
        <taxon>Bacillati</taxon>
        <taxon>Bacillota</taxon>
        <taxon>Bacilli</taxon>
        <taxon>Bacillales</taxon>
        <taxon>Bacillaceae</taxon>
        <taxon>Bacillus</taxon>
    </lineage>
</organism>
<feature type="transmembrane region" description="Helical" evidence="6">
    <location>
        <begin position="83"/>
        <end position="103"/>
    </location>
</feature>
<keyword evidence="3 6" id="KW-0812">Transmembrane</keyword>
<evidence type="ECO:0000256" key="6">
    <source>
        <dbReference type="SAM" id="Phobius"/>
    </source>
</evidence>
<sequence>MRLVQVVVRRFFAERFFDQAAQTAYYLLLSVVPFLIFMLSLMSFFPINEGDILGFIEPYAPGNTYLLIKENVQAIVARDQGQIISLSFFSTFWLSSMAIQSLVRSLNDAYNIQRRLSFFTGLFRDLGVTLVFMFLVPFSFMIPLLERLLHLLISTEVIGTIEEFTPYFKIWTVVKWILGTVFLFLFFILFYKILPNGKQPLRSVILGALFASICWQAASVMFGEYAGSVNYTRIYGQLSGIIILMLWFYLSAVVLLLGGLINAEHEKMHRLS</sequence>
<evidence type="ECO:0000256" key="2">
    <source>
        <dbReference type="ARBA" id="ARBA00022475"/>
    </source>
</evidence>
<feature type="transmembrane region" description="Helical" evidence="6">
    <location>
        <begin position="123"/>
        <end position="145"/>
    </location>
</feature>
<feature type="transmembrane region" description="Helical" evidence="6">
    <location>
        <begin position="173"/>
        <end position="191"/>
    </location>
</feature>
<gene>
    <name evidence="7" type="ORF">WDJ61_16750</name>
</gene>
<protein>
    <submittedName>
        <fullName evidence="7">YihY/virulence factor BrkB family protein</fullName>
    </submittedName>
</protein>
<feature type="transmembrane region" description="Helical" evidence="6">
    <location>
        <begin position="203"/>
        <end position="222"/>
    </location>
</feature>
<dbReference type="InterPro" id="IPR017039">
    <property type="entry name" value="Virul_fac_BrkB"/>
</dbReference>
<dbReference type="NCBIfam" id="TIGR00765">
    <property type="entry name" value="yihY_not_rbn"/>
    <property type="match status" value="1"/>
</dbReference>
<keyword evidence="2" id="KW-1003">Cell membrane</keyword>
<dbReference type="PANTHER" id="PTHR30213">
    <property type="entry name" value="INNER MEMBRANE PROTEIN YHJD"/>
    <property type="match status" value="1"/>
</dbReference>
<dbReference type="Pfam" id="PF03631">
    <property type="entry name" value="Virul_fac_BrkB"/>
    <property type="match status" value="1"/>
</dbReference>
<feature type="transmembrane region" description="Helical" evidence="6">
    <location>
        <begin position="24"/>
        <end position="45"/>
    </location>
</feature>